<sequence length="97" mass="10052">MGRAGRVVGEDGDAPGGEGAGEGGGVGRSCGAPFRRRGVVRGRQWGAEPPTRVSLVPVMETFGRKARGLLHTRFHEIPKLELTSGAAAGVAVSDTNW</sequence>
<evidence type="ECO:0000313" key="2">
    <source>
        <dbReference type="EMBL" id="EJK69796.1"/>
    </source>
</evidence>
<dbReference type="EMBL" id="AGNL01009544">
    <property type="protein sequence ID" value="EJK69796.1"/>
    <property type="molecule type" value="Genomic_DNA"/>
</dbReference>
<dbReference type="OrthoDB" id="196505at2759"/>
<comment type="caution">
    <text evidence="2">The sequence shown here is derived from an EMBL/GenBank/DDBJ whole genome shotgun (WGS) entry which is preliminary data.</text>
</comment>
<dbReference type="AlphaFoldDB" id="K0T8U9"/>
<evidence type="ECO:0000313" key="3">
    <source>
        <dbReference type="Proteomes" id="UP000266841"/>
    </source>
</evidence>
<protein>
    <submittedName>
        <fullName evidence="2">Uncharacterized protein</fullName>
    </submittedName>
</protein>
<reference evidence="2 3" key="1">
    <citation type="journal article" date="2012" name="Genome Biol.">
        <title>Genome and low-iron response of an oceanic diatom adapted to chronic iron limitation.</title>
        <authorList>
            <person name="Lommer M."/>
            <person name="Specht M."/>
            <person name="Roy A.S."/>
            <person name="Kraemer L."/>
            <person name="Andreson R."/>
            <person name="Gutowska M.A."/>
            <person name="Wolf J."/>
            <person name="Bergner S.V."/>
            <person name="Schilhabel M.B."/>
            <person name="Klostermeier U.C."/>
            <person name="Beiko R.G."/>
            <person name="Rosenstiel P."/>
            <person name="Hippler M."/>
            <person name="Laroche J."/>
        </authorList>
    </citation>
    <scope>NUCLEOTIDE SEQUENCE [LARGE SCALE GENOMIC DNA]</scope>
    <source>
        <strain evidence="2 3">CCMP1005</strain>
    </source>
</reference>
<keyword evidence="3" id="KW-1185">Reference proteome</keyword>
<dbReference type="Proteomes" id="UP000266841">
    <property type="component" value="Unassembled WGS sequence"/>
</dbReference>
<feature type="region of interest" description="Disordered" evidence="1">
    <location>
        <begin position="1"/>
        <end position="33"/>
    </location>
</feature>
<feature type="compositionally biased region" description="Gly residues" evidence="1">
    <location>
        <begin position="14"/>
        <end position="28"/>
    </location>
</feature>
<name>K0T8U9_THAOC</name>
<accession>K0T8U9</accession>
<organism evidence="2 3">
    <name type="scientific">Thalassiosira oceanica</name>
    <name type="common">Marine diatom</name>
    <dbReference type="NCBI Taxonomy" id="159749"/>
    <lineage>
        <taxon>Eukaryota</taxon>
        <taxon>Sar</taxon>
        <taxon>Stramenopiles</taxon>
        <taxon>Ochrophyta</taxon>
        <taxon>Bacillariophyta</taxon>
        <taxon>Coscinodiscophyceae</taxon>
        <taxon>Thalassiosirophycidae</taxon>
        <taxon>Thalassiosirales</taxon>
        <taxon>Thalassiosiraceae</taxon>
        <taxon>Thalassiosira</taxon>
    </lineage>
</organism>
<evidence type="ECO:0000256" key="1">
    <source>
        <dbReference type="SAM" id="MobiDB-lite"/>
    </source>
</evidence>
<proteinExistence type="predicted"/>
<gene>
    <name evidence="2" type="ORF">THAOC_08910</name>
</gene>